<accession>A4BQ15</accession>
<comment type="similarity">
    <text evidence="2 8">Belongs to the carbamoyltransferase HypF family.</text>
</comment>
<proteinExistence type="inferred from homology"/>
<keyword evidence="13" id="KW-1185">Reference proteome</keyword>
<dbReference type="Pfam" id="PF07503">
    <property type="entry name" value="zf-HYPF"/>
    <property type="match status" value="2"/>
</dbReference>
<gene>
    <name evidence="12" type="ORF">NB231_04655</name>
</gene>
<dbReference type="InterPro" id="IPR055128">
    <property type="entry name" value="HypF_C_2"/>
</dbReference>
<dbReference type="Pfam" id="PF17788">
    <property type="entry name" value="HypF_C"/>
    <property type="match status" value="1"/>
</dbReference>
<evidence type="ECO:0000256" key="6">
    <source>
        <dbReference type="ARBA" id="ARBA00022833"/>
    </source>
</evidence>
<comment type="function">
    <text evidence="8">Involved in the maturation of [NiFe] hydrogenases. Along with HypE, it catalyzes the synthesis of the CN ligands of the active site iron of [NiFe]-hydrogenases. HypF functions as a carbamoyl transferase using carbamoylphosphate as a substrate and transferring the carboxamido moiety in an ATP-dependent reaction to the thiolate of the C-terminal cysteine of HypE yielding a protein-S-carboxamide.</text>
</comment>
<dbReference type="InterPro" id="IPR041440">
    <property type="entry name" value="HypF_C"/>
</dbReference>
<protein>
    <recommendedName>
        <fullName evidence="8">Carbamoyltransferase HypF</fullName>
        <ecNumber evidence="8">6.2.-.-</ecNumber>
    </recommendedName>
</protein>
<dbReference type="eggNOG" id="COG0068">
    <property type="taxonomic scope" value="Bacteria"/>
</dbReference>
<dbReference type="NCBIfam" id="TIGR00143">
    <property type="entry name" value="hypF"/>
    <property type="match status" value="1"/>
</dbReference>
<dbReference type="PROSITE" id="PS51160">
    <property type="entry name" value="ACYLPHOSPHATASE_3"/>
    <property type="match status" value="1"/>
</dbReference>
<evidence type="ECO:0000256" key="8">
    <source>
        <dbReference type="PIRNR" id="PIRNR006256"/>
    </source>
</evidence>
<dbReference type="GO" id="GO:0003725">
    <property type="term" value="F:double-stranded RNA binding"/>
    <property type="evidence" value="ECO:0007669"/>
    <property type="project" value="InterPro"/>
</dbReference>
<dbReference type="Gene3D" id="3.30.420.40">
    <property type="match status" value="1"/>
</dbReference>
<comment type="catalytic activity">
    <reaction evidence="9">
        <text>an acyl phosphate + H2O = a carboxylate + phosphate + H(+)</text>
        <dbReference type="Rhea" id="RHEA:14965"/>
        <dbReference type="ChEBI" id="CHEBI:15377"/>
        <dbReference type="ChEBI" id="CHEBI:15378"/>
        <dbReference type="ChEBI" id="CHEBI:29067"/>
        <dbReference type="ChEBI" id="CHEBI:43474"/>
        <dbReference type="ChEBI" id="CHEBI:59918"/>
        <dbReference type="EC" id="3.6.1.7"/>
    </reaction>
</comment>
<feature type="active site" evidence="9">
    <location>
        <position position="36"/>
    </location>
</feature>
<comment type="caution">
    <text evidence="12">The sequence shown here is derived from an EMBL/GenBank/DDBJ whole genome shotgun (WGS) entry which is preliminary data.</text>
</comment>
<dbReference type="HOGENOM" id="CLU_009164_0_0_6"/>
<dbReference type="Pfam" id="PF22521">
    <property type="entry name" value="HypF_C_2"/>
    <property type="match status" value="1"/>
</dbReference>
<evidence type="ECO:0000313" key="13">
    <source>
        <dbReference type="Proteomes" id="UP000003374"/>
    </source>
</evidence>
<dbReference type="Pfam" id="PF01300">
    <property type="entry name" value="Sua5_yciO_yrdC"/>
    <property type="match status" value="1"/>
</dbReference>
<dbReference type="Gene3D" id="3.90.870.50">
    <property type="match status" value="1"/>
</dbReference>
<dbReference type="InterPro" id="IPR017945">
    <property type="entry name" value="DHBP_synth_RibB-like_a/b_dom"/>
</dbReference>
<evidence type="ECO:0000256" key="2">
    <source>
        <dbReference type="ARBA" id="ARBA00008097"/>
    </source>
</evidence>
<dbReference type="PROSITE" id="PS00150">
    <property type="entry name" value="ACYLPHOSPHATASE_1"/>
    <property type="match status" value="1"/>
</dbReference>
<dbReference type="InterPro" id="IPR017968">
    <property type="entry name" value="Acylphosphatase_CS"/>
</dbReference>
<dbReference type="PIRSF" id="PIRSF006256">
    <property type="entry name" value="CMPcnvr_hdrg_mat"/>
    <property type="match status" value="1"/>
</dbReference>
<dbReference type="InterPro" id="IPR051060">
    <property type="entry name" value="Carbamoyltrans_HypF-like"/>
</dbReference>
<reference evidence="12 13" key="1">
    <citation type="submission" date="2006-02" db="EMBL/GenBank/DDBJ databases">
        <authorList>
            <person name="Waterbury J."/>
            <person name="Ferriera S."/>
            <person name="Johnson J."/>
            <person name="Kravitz S."/>
            <person name="Halpern A."/>
            <person name="Remington K."/>
            <person name="Beeson K."/>
            <person name="Tran B."/>
            <person name="Rogers Y.-H."/>
            <person name="Friedman R."/>
            <person name="Venter J.C."/>
        </authorList>
    </citation>
    <scope>NUCLEOTIDE SEQUENCE [LARGE SCALE GENOMIC DNA]</scope>
    <source>
        <strain evidence="12 13">Nb-231</strain>
    </source>
</reference>
<sequence length="781" mass="84222">MPGEAVRVRGLVQGVGFRPTVWRLATECALDGEVWNDAEGVVIHIWGDRVARRRFLSRLRSEVLPLARIDVLDTAPLGGTPPRAGFHIVASRSGAVRTGVVPDAATCSACYADIADSGNRRYRYPFTNCTHCGPRLSIVRGIPYDRARTSMAEFAMCSRCRAEYADPGDRRFHAQPNACPQCGPRLWLERAGGAVLAADDTIAAARRLLTQGQIVAVKGLGGFHLAVAADNAAAVARLRQRKGRYHKPFALMARNIGVIRRYCAVSAAEQALLESPAAPIVLLEASGPESVSAAVAPGQRTLGFMLPYTPLHHLLLQGLNQPIVLTSGNRSDAPQCTDNDAARTRLAGLADYLLLHDRAIVNRVDDSLARVVNGTPQLLRRARGYAPVPLVLPEGFGRAAPLLAMGGELKNTFCLVRDGTAILSQHMGDLEDATTQADYRRNLTRYQALFTHRPERIVVDCHPEYLSTKLGRAHAEREGLPVVAVQHHHAHIAACLADNERPLESAPVLGVALDGLGYGDDGTLWGGEVLLADYRGYARLARLTQVPLLGGAQAVREPWRCAYAHIRAALGWRRFARQYGCLELCAWLRDRPLATLEAMLAKDLNCPLTSSCGRLFDAVAAVLGICRERAGYEGQAAIELEACVTQAALETAGEGYPFDLIADDGLHVLDCTPLWSALLDDLMRGITPALVAARFHLGLARALVGLVIRLGERPDVHPSGPVALSGGVFQNRLLFETVATGLRERGVSVFSHRRVPANDGGLSLGQAAVGAAADTRLVKPR</sequence>
<keyword evidence="5" id="KW-0863">Zinc-finger</keyword>
<dbReference type="Proteomes" id="UP000003374">
    <property type="component" value="Unassembled WGS sequence"/>
</dbReference>
<evidence type="ECO:0000256" key="3">
    <source>
        <dbReference type="ARBA" id="ARBA00022598"/>
    </source>
</evidence>
<feature type="domain" description="Acylphosphatase-like" evidence="10">
    <location>
        <begin position="3"/>
        <end position="90"/>
    </location>
</feature>
<feature type="active site" evidence="9">
    <location>
        <position position="18"/>
    </location>
</feature>
<dbReference type="PROSITE" id="PS51163">
    <property type="entry name" value="YRDC"/>
    <property type="match status" value="1"/>
</dbReference>
<name>A4BQ15_9GAMM</name>
<dbReference type="InterPro" id="IPR004421">
    <property type="entry name" value="Carbamoyltransferase_HypF"/>
</dbReference>
<dbReference type="Gene3D" id="3.30.110.120">
    <property type="match status" value="1"/>
</dbReference>
<evidence type="ECO:0000313" key="12">
    <source>
        <dbReference type="EMBL" id="EAR22170.1"/>
    </source>
</evidence>
<dbReference type="GO" id="GO:0003998">
    <property type="term" value="F:acylphosphatase activity"/>
    <property type="evidence" value="ECO:0007669"/>
    <property type="project" value="UniProtKB-EC"/>
</dbReference>
<dbReference type="Gene3D" id="3.30.420.360">
    <property type="match status" value="1"/>
</dbReference>
<evidence type="ECO:0000256" key="4">
    <source>
        <dbReference type="ARBA" id="ARBA00022723"/>
    </source>
</evidence>
<dbReference type="UniPathway" id="UPA00335"/>
<dbReference type="STRING" id="314278.NB231_04655"/>
<dbReference type="InterPro" id="IPR011125">
    <property type="entry name" value="Znf_HypF"/>
</dbReference>
<keyword evidence="9" id="KW-0378">Hydrolase</keyword>
<evidence type="ECO:0000256" key="5">
    <source>
        <dbReference type="ARBA" id="ARBA00022771"/>
    </source>
</evidence>
<evidence type="ECO:0000256" key="1">
    <source>
        <dbReference type="ARBA" id="ARBA00004711"/>
    </source>
</evidence>
<keyword evidence="3" id="KW-0436">Ligase</keyword>
<dbReference type="Pfam" id="PF00708">
    <property type="entry name" value="Acylphosphatase"/>
    <property type="match status" value="1"/>
</dbReference>
<organism evidence="12 13">
    <name type="scientific">Nitrococcus mobilis Nb-231</name>
    <dbReference type="NCBI Taxonomy" id="314278"/>
    <lineage>
        <taxon>Bacteria</taxon>
        <taxon>Pseudomonadati</taxon>
        <taxon>Pseudomonadota</taxon>
        <taxon>Gammaproteobacteria</taxon>
        <taxon>Chromatiales</taxon>
        <taxon>Ectothiorhodospiraceae</taxon>
        <taxon>Nitrococcus</taxon>
    </lineage>
</organism>
<evidence type="ECO:0000256" key="7">
    <source>
        <dbReference type="ARBA" id="ARBA00048220"/>
    </source>
</evidence>
<dbReference type="OrthoDB" id="9808093at2"/>
<dbReference type="AlphaFoldDB" id="A4BQ15"/>
<feature type="domain" description="YrdC-like" evidence="11">
    <location>
        <begin position="199"/>
        <end position="384"/>
    </location>
</feature>
<evidence type="ECO:0000259" key="10">
    <source>
        <dbReference type="PROSITE" id="PS51160"/>
    </source>
</evidence>
<dbReference type="InterPro" id="IPR036046">
    <property type="entry name" value="Acylphosphatase-like_dom_sf"/>
</dbReference>
<evidence type="ECO:0000259" key="11">
    <source>
        <dbReference type="PROSITE" id="PS51163"/>
    </source>
</evidence>
<dbReference type="EC" id="6.2.-.-" evidence="8"/>
<dbReference type="SUPFAM" id="SSF55821">
    <property type="entry name" value="YrdC/RibB"/>
    <property type="match status" value="1"/>
</dbReference>
<dbReference type="PANTHER" id="PTHR42959">
    <property type="entry name" value="CARBAMOYLTRANSFERASE"/>
    <property type="match status" value="1"/>
</dbReference>
<comment type="catalytic activity">
    <reaction evidence="7 8">
        <text>C-terminal L-cysteinyl-[HypE protein] + carbamoyl phosphate + ATP + H2O = C-terminal S-carboxamide-L-cysteinyl-[HypE protein] + AMP + phosphate + diphosphate + H(+)</text>
        <dbReference type="Rhea" id="RHEA:55636"/>
        <dbReference type="Rhea" id="RHEA-COMP:14247"/>
        <dbReference type="Rhea" id="RHEA-COMP:14392"/>
        <dbReference type="ChEBI" id="CHEBI:15377"/>
        <dbReference type="ChEBI" id="CHEBI:15378"/>
        <dbReference type="ChEBI" id="CHEBI:30616"/>
        <dbReference type="ChEBI" id="CHEBI:33019"/>
        <dbReference type="ChEBI" id="CHEBI:43474"/>
        <dbReference type="ChEBI" id="CHEBI:58228"/>
        <dbReference type="ChEBI" id="CHEBI:76913"/>
        <dbReference type="ChEBI" id="CHEBI:139126"/>
        <dbReference type="ChEBI" id="CHEBI:456215"/>
    </reaction>
</comment>
<dbReference type="PANTHER" id="PTHR42959:SF1">
    <property type="entry name" value="CARBAMOYLTRANSFERASE HYPF"/>
    <property type="match status" value="1"/>
</dbReference>
<dbReference type="GO" id="GO:0051604">
    <property type="term" value="P:protein maturation"/>
    <property type="evidence" value="ECO:0007669"/>
    <property type="project" value="TreeGrafter"/>
</dbReference>
<evidence type="ECO:0000256" key="9">
    <source>
        <dbReference type="PROSITE-ProRule" id="PRU00520"/>
    </source>
</evidence>
<keyword evidence="4" id="KW-0479">Metal-binding</keyword>
<dbReference type="GO" id="GO:0008270">
    <property type="term" value="F:zinc ion binding"/>
    <property type="evidence" value="ECO:0007669"/>
    <property type="project" value="UniProtKB-KW"/>
</dbReference>
<dbReference type="EMBL" id="AAOF01000004">
    <property type="protein sequence ID" value="EAR22170.1"/>
    <property type="molecule type" value="Genomic_DNA"/>
</dbReference>
<dbReference type="SUPFAM" id="SSF54975">
    <property type="entry name" value="Acylphosphatase/BLUF domain-like"/>
    <property type="match status" value="1"/>
</dbReference>
<keyword evidence="6" id="KW-0862">Zinc</keyword>
<dbReference type="GO" id="GO:0016874">
    <property type="term" value="F:ligase activity"/>
    <property type="evidence" value="ECO:0007669"/>
    <property type="project" value="UniProtKB-UniRule"/>
</dbReference>
<dbReference type="InterPro" id="IPR006070">
    <property type="entry name" value="Sua5-like_dom"/>
</dbReference>
<dbReference type="GO" id="GO:0016743">
    <property type="term" value="F:carboxyl- or carbamoyltransferase activity"/>
    <property type="evidence" value="ECO:0007669"/>
    <property type="project" value="UniProtKB-UniRule"/>
</dbReference>
<dbReference type="RefSeq" id="WP_005000137.1">
    <property type="nucleotide sequence ID" value="NZ_CH672427.1"/>
</dbReference>
<comment type="pathway">
    <text evidence="1 8">Protein modification; [NiFe] hydrogenase maturation.</text>
</comment>
<dbReference type="InterPro" id="IPR001792">
    <property type="entry name" value="Acylphosphatase-like_dom"/>
</dbReference>